<comment type="caution">
    <text evidence="7">The sequence shown here is derived from an EMBL/GenBank/DDBJ whole genome shotgun (WGS) entry which is preliminary data.</text>
</comment>
<evidence type="ECO:0000256" key="4">
    <source>
        <dbReference type="ARBA" id="ARBA00022968"/>
    </source>
</evidence>
<sequence>MTFPKSLPFSLYLSLSKHTQFPNFNMLQSSYSHTPTETLKKPKPKTFLDHLKQSYNSLQTHVSIHPRFYLFTSFFFIQLIVFYLTRTTPLSISFSFTTITHPSTTPHDDVIELQPIFDNDPQCPSGRVYVYDMPSLFNKDLVLTTCDDLDPWKWQCGIVSNHGFGKPATELVGIIPESLSPAWYRTNQFSLEPIFHHRMMKHKCRTLEPESATAYYIPFYAGLAVGKYLWINDTAKRDYLGNEMLKWVQNQIYFKKLNGSDHFITLGRITWDFRRLKDPEQKWGSSLLNMPLMQSITRFTIEKSATEYEDIGVPYPTGFHPQSLNQLQEWQNFVRSQNRTSLFTFIGATRGEIEVDLRSYLLSYCYNESSSCRVVDCGVVSCSNGSLEILPALLGSDFCLQPKGDSYTRRSVFDCMLAGSIPVFFWRRTAYDQYEWYLPGEPESYSVFISHEDVRNGLSINKILEGYSREEVRKMREKVIDIIPKIIYAWNGKGLGNVKDAFDVAVEGFLNRISLEKEWI</sequence>
<gene>
    <name evidence="7" type="ORF">LIER_28754</name>
</gene>
<keyword evidence="4" id="KW-0812">Transmembrane</keyword>
<dbReference type="GO" id="GO:0000139">
    <property type="term" value="C:Golgi membrane"/>
    <property type="evidence" value="ECO:0007669"/>
    <property type="project" value="UniProtKB-SubCell"/>
</dbReference>
<name>A0AAV3RH83_LITER</name>
<dbReference type="GO" id="GO:0009969">
    <property type="term" value="P:xyloglucan biosynthetic process"/>
    <property type="evidence" value="ECO:0007669"/>
    <property type="project" value="TreeGrafter"/>
</dbReference>
<evidence type="ECO:0000313" key="7">
    <source>
        <dbReference type="EMBL" id="GAA0175615.1"/>
    </source>
</evidence>
<dbReference type="InterPro" id="IPR040911">
    <property type="entry name" value="Exostosin_GT47"/>
</dbReference>
<keyword evidence="3" id="KW-0808">Transferase</keyword>
<dbReference type="AlphaFoldDB" id="A0AAV3RH83"/>
<keyword evidence="8" id="KW-1185">Reference proteome</keyword>
<evidence type="ECO:0000259" key="6">
    <source>
        <dbReference type="Pfam" id="PF03016"/>
    </source>
</evidence>
<evidence type="ECO:0000256" key="2">
    <source>
        <dbReference type="ARBA" id="ARBA00010271"/>
    </source>
</evidence>
<reference evidence="7 8" key="1">
    <citation type="submission" date="2024-01" db="EMBL/GenBank/DDBJ databases">
        <title>The complete chloroplast genome sequence of Lithospermum erythrorhizon: insights into the phylogenetic relationship among Boraginaceae species and the maternal lineages of purple gromwells.</title>
        <authorList>
            <person name="Okada T."/>
            <person name="Watanabe K."/>
        </authorList>
    </citation>
    <scope>NUCLEOTIDE SEQUENCE [LARGE SCALE GENOMIC DNA]</scope>
</reference>
<keyword evidence="3" id="KW-0328">Glycosyltransferase</keyword>
<dbReference type="InterPro" id="IPR004263">
    <property type="entry name" value="Exostosin"/>
</dbReference>
<evidence type="ECO:0000256" key="5">
    <source>
        <dbReference type="ARBA" id="ARBA00023034"/>
    </source>
</evidence>
<comment type="subcellular location">
    <subcellularLocation>
        <location evidence="1">Golgi apparatus membrane</location>
        <topology evidence="1">Single-pass type II membrane protein</topology>
    </subcellularLocation>
</comment>
<dbReference type="GO" id="GO:0008378">
    <property type="term" value="F:galactosyltransferase activity"/>
    <property type="evidence" value="ECO:0007669"/>
    <property type="project" value="TreeGrafter"/>
</dbReference>
<proteinExistence type="inferred from homology"/>
<evidence type="ECO:0000313" key="8">
    <source>
        <dbReference type="Proteomes" id="UP001454036"/>
    </source>
</evidence>
<evidence type="ECO:0000256" key="1">
    <source>
        <dbReference type="ARBA" id="ARBA00004323"/>
    </source>
</evidence>
<dbReference type="PANTHER" id="PTHR11062">
    <property type="entry name" value="EXOSTOSIN HEPARAN SULFATE GLYCOSYLTRANSFERASE -RELATED"/>
    <property type="match status" value="1"/>
</dbReference>
<accession>A0AAV3RH83</accession>
<dbReference type="Pfam" id="PF03016">
    <property type="entry name" value="Exostosin_GT47"/>
    <property type="match status" value="1"/>
</dbReference>
<keyword evidence="4" id="KW-0735">Signal-anchor</keyword>
<dbReference type="PANTHER" id="PTHR11062:SF220">
    <property type="entry name" value="XYLOGLUCAN GALACTOSYLTRANSFERASE XLT2-LIKE"/>
    <property type="match status" value="1"/>
</dbReference>
<evidence type="ECO:0000256" key="3">
    <source>
        <dbReference type="ARBA" id="ARBA00022676"/>
    </source>
</evidence>
<keyword evidence="5" id="KW-0333">Golgi apparatus</keyword>
<comment type="similarity">
    <text evidence="2">Belongs to the glycosyltransferase 47 family.</text>
</comment>
<dbReference type="Proteomes" id="UP001454036">
    <property type="component" value="Unassembled WGS sequence"/>
</dbReference>
<organism evidence="7 8">
    <name type="scientific">Lithospermum erythrorhizon</name>
    <name type="common">Purple gromwell</name>
    <name type="synonym">Lithospermum officinale var. erythrorhizon</name>
    <dbReference type="NCBI Taxonomy" id="34254"/>
    <lineage>
        <taxon>Eukaryota</taxon>
        <taxon>Viridiplantae</taxon>
        <taxon>Streptophyta</taxon>
        <taxon>Embryophyta</taxon>
        <taxon>Tracheophyta</taxon>
        <taxon>Spermatophyta</taxon>
        <taxon>Magnoliopsida</taxon>
        <taxon>eudicotyledons</taxon>
        <taxon>Gunneridae</taxon>
        <taxon>Pentapetalae</taxon>
        <taxon>asterids</taxon>
        <taxon>lamiids</taxon>
        <taxon>Boraginales</taxon>
        <taxon>Boraginaceae</taxon>
        <taxon>Boraginoideae</taxon>
        <taxon>Lithospermeae</taxon>
        <taxon>Lithospermum</taxon>
    </lineage>
</organism>
<protein>
    <submittedName>
        <fullName evidence="7">Glycosyltransferase</fullName>
    </submittedName>
</protein>
<feature type="domain" description="Exostosin GT47" evidence="6">
    <location>
        <begin position="123"/>
        <end position="460"/>
    </location>
</feature>
<dbReference type="EMBL" id="BAABME010009681">
    <property type="protein sequence ID" value="GAA0175615.1"/>
    <property type="molecule type" value="Genomic_DNA"/>
</dbReference>